<accession>A0A4Q8D077</accession>
<keyword evidence="1" id="KW-0812">Transmembrane</keyword>
<comment type="caution">
    <text evidence="2">The sequence shown here is derived from an EMBL/GenBank/DDBJ whole genome shotgun (WGS) entry which is preliminary data.</text>
</comment>
<dbReference type="Proteomes" id="UP000292298">
    <property type="component" value="Unassembled WGS sequence"/>
</dbReference>
<dbReference type="OrthoDB" id="5796753at2"/>
<evidence type="ECO:0000313" key="3">
    <source>
        <dbReference type="Proteomes" id="UP000292298"/>
    </source>
</evidence>
<feature type="transmembrane region" description="Helical" evidence="1">
    <location>
        <begin position="12"/>
        <end position="28"/>
    </location>
</feature>
<evidence type="ECO:0008006" key="4">
    <source>
        <dbReference type="Google" id="ProtNLM"/>
    </source>
</evidence>
<evidence type="ECO:0000313" key="2">
    <source>
        <dbReference type="EMBL" id="RZU98698.1"/>
    </source>
</evidence>
<protein>
    <recommendedName>
        <fullName evidence="4">YqaE/Pmp3 family membrane protein</fullName>
    </recommendedName>
</protein>
<keyword evidence="3" id="KW-1185">Reference proteome</keyword>
<dbReference type="AlphaFoldDB" id="A0A4Q8D077"/>
<keyword evidence="1" id="KW-1133">Transmembrane helix</keyword>
<dbReference type="RefSeq" id="WP_130502988.1">
    <property type="nucleotide sequence ID" value="NZ_SHLI01000001.1"/>
</dbReference>
<dbReference type="EMBL" id="SHLI01000001">
    <property type="protein sequence ID" value="RZU98698.1"/>
    <property type="molecule type" value="Genomic_DNA"/>
</dbReference>
<gene>
    <name evidence="2" type="ORF">EV698_0957</name>
</gene>
<reference evidence="2 3" key="1">
    <citation type="submission" date="2019-02" db="EMBL/GenBank/DDBJ databases">
        <title>Genomic Encyclopedia of Type Strains, Phase IV (KMG-IV): sequencing the most valuable type-strain genomes for metagenomic binning, comparative biology and taxonomic classification.</title>
        <authorList>
            <person name="Goeker M."/>
        </authorList>
    </citation>
    <scope>NUCLEOTIDE SEQUENCE [LARGE SCALE GENOMIC DNA]</scope>
    <source>
        <strain evidence="2 3">DSM 21056</strain>
    </source>
</reference>
<feature type="transmembrane region" description="Helical" evidence="1">
    <location>
        <begin position="34"/>
        <end position="58"/>
    </location>
</feature>
<organism evidence="2 3">
    <name type="scientific">Spiribacter vilamensis</name>
    <dbReference type="NCBI Taxonomy" id="531306"/>
    <lineage>
        <taxon>Bacteria</taxon>
        <taxon>Pseudomonadati</taxon>
        <taxon>Pseudomonadota</taxon>
        <taxon>Gammaproteobacteria</taxon>
        <taxon>Chromatiales</taxon>
        <taxon>Ectothiorhodospiraceae</taxon>
        <taxon>Spiribacter</taxon>
    </lineage>
</organism>
<proteinExistence type="predicted"/>
<evidence type="ECO:0000256" key="1">
    <source>
        <dbReference type="SAM" id="Phobius"/>
    </source>
</evidence>
<name>A0A4Q8D077_9GAMM</name>
<keyword evidence="1" id="KW-0472">Membrane</keyword>
<sequence>MNLRTKSRTTSALLTVAFGPLGLFYSSAGGALLLIVIALSTVGTGIIPFICWGASIYWGDHTVRRHNESVAALLGRPPDED</sequence>